<dbReference type="Proteomes" id="UP000516437">
    <property type="component" value="Chromosome 8"/>
</dbReference>
<feature type="region of interest" description="Disordered" evidence="2">
    <location>
        <begin position="101"/>
        <end position="150"/>
    </location>
</feature>
<feature type="domain" description="C2H2-type" evidence="4">
    <location>
        <begin position="181"/>
        <end position="209"/>
    </location>
</feature>
<evidence type="ECO:0000313" key="6">
    <source>
        <dbReference type="Proteomes" id="UP000516437"/>
    </source>
</evidence>
<proteinExistence type="predicted"/>
<protein>
    <recommendedName>
        <fullName evidence="4">C2H2-type domain-containing protein</fullName>
    </recommendedName>
</protein>
<feature type="chain" id="PRO_5025487886" description="C2H2-type domain-containing protein" evidence="3">
    <location>
        <begin position="33"/>
        <end position="416"/>
    </location>
</feature>
<dbReference type="PANTHER" id="PTHR31681:SF12">
    <property type="entry name" value="C2H2-LIKE ZINC FINGER PROTEIN"/>
    <property type="match status" value="1"/>
</dbReference>
<dbReference type="SUPFAM" id="SSF56399">
    <property type="entry name" value="ADP-ribosylation"/>
    <property type="match status" value="1"/>
</dbReference>
<dbReference type="InterPro" id="IPR013087">
    <property type="entry name" value="Znf_C2H2_type"/>
</dbReference>
<dbReference type="PROSITE" id="PS00028">
    <property type="entry name" value="ZINC_FINGER_C2H2_1"/>
    <property type="match status" value="1"/>
</dbReference>
<reference evidence="5 6" key="1">
    <citation type="journal article" date="2019" name="Plant Biotechnol. J.">
        <title>The red bayberry genome and genetic basis of sex determination.</title>
        <authorList>
            <person name="Jia H.M."/>
            <person name="Jia H.J."/>
            <person name="Cai Q.L."/>
            <person name="Wang Y."/>
            <person name="Zhao H.B."/>
            <person name="Yang W.F."/>
            <person name="Wang G.Y."/>
            <person name="Li Y.H."/>
            <person name="Zhan D.L."/>
            <person name="Shen Y.T."/>
            <person name="Niu Q.F."/>
            <person name="Chang L."/>
            <person name="Qiu J."/>
            <person name="Zhao L."/>
            <person name="Xie H.B."/>
            <person name="Fu W.Y."/>
            <person name="Jin J."/>
            <person name="Li X.W."/>
            <person name="Jiao Y."/>
            <person name="Zhou C.C."/>
            <person name="Tu T."/>
            <person name="Chai C.Y."/>
            <person name="Gao J.L."/>
            <person name="Fan L.J."/>
            <person name="van de Weg E."/>
            <person name="Wang J.Y."/>
            <person name="Gao Z.S."/>
        </authorList>
    </citation>
    <scope>NUCLEOTIDE SEQUENCE [LARGE SCALE GENOMIC DNA]</scope>
    <source>
        <tissue evidence="5">Leaves</tissue>
    </source>
</reference>
<dbReference type="FunFam" id="3.90.228.10:FF:000015">
    <property type="entry name" value="C2H2-like zinc finger protein"/>
    <property type="match status" value="1"/>
</dbReference>
<evidence type="ECO:0000256" key="3">
    <source>
        <dbReference type="SAM" id="SignalP"/>
    </source>
</evidence>
<dbReference type="OrthoDB" id="9514740at2759"/>
<evidence type="ECO:0000256" key="1">
    <source>
        <dbReference type="PROSITE-ProRule" id="PRU00042"/>
    </source>
</evidence>
<keyword evidence="6" id="KW-1185">Reference proteome</keyword>
<feature type="signal peptide" evidence="3">
    <location>
        <begin position="1"/>
        <end position="32"/>
    </location>
</feature>
<feature type="compositionally biased region" description="Low complexity" evidence="2">
    <location>
        <begin position="122"/>
        <end position="150"/>
    </location>
</feature>
<evidence type="ECO:0000259" key="4">
    <source>
        <dbReference type="PROSITE" id="PS50157"/>
    </source>
</evidence>
<dbReference type="GO" id="GO:0008270">
    <property type="term" value="F:zinc ion binding"/>
    <property type="evidence" value="ECO:0007669"/>
    <property type="project" value="UniProtKB-KW"/>
</dbReference>
<accession>A0A6A1UV07</accession>
<dbReference type="PROSITE" id="PS50157">
    <property type="entry name" value="ZINC_FINGER_C2H2_2"/>
    <property type="match status" value="1"/>
</dbReference>
<evidence type="ECO:0000256" key="2">
    <source>
        <dbReference type="SAM" id="MobiDB-lite"/>
    </source>
</evidence>
<keyword evidence="1" id="KW-0862">Zinc</keyword>
<dbReference type="AlphaFoldDB" id="A0A6A1UV07"/>
<gene>
    <name evidence="5" type="ORF">CJ030_MR8G002766</name>
</gene>
<name>A0A6A1UV07_9ROSI</name>
<dbReference type="EMBL" id="RXIC02000026">
    <property type="protein sequence ID" value="KAB1203668.1"/>
    <property type="molecule type" value="Genomic_DNA"/>
</dbReference>
<keyword evidence="3" id="KW-0732">Signal</keyword>
<sequence length="416" mass="45078">MKERAPSALLLFYFLGLLFMALLTFLPEPSESKKLQSKRKRKQQKPPSSWDQIKNLLTCKQIEGSRVHDPSKNAAAGQSKLGSSCSSICSFRDVVHGNTRVVHRADNSPESSTVGQETGLLSRKAATRSSTRSVSGSARSSGGSTYSSSSRGIQLRKLSGCYECHAIIDPSRYPAPRTTICACSQCGEVFPKIESLELHQAVRHAVSELGPEDSGRNIVEIIFKSSWLKKDSPICKIERILKVHNTQRTIQRFEDCRDAVKTRALNSTRKNPRCAADGNELLRFHCTTLTCALGARGSSSLCGSVPACGVCTIIRHGFQGKGGECKGVLTTASSGRAHDSLRCTDGRRAMLVCRVIAGRVRRTADDAQAEEDGVSAGSYDSVAGCAGIYSNLEELVVFNPRAILPCFVVIYKTGEA</sequence>
<evidence type="ECO:0000313" key="5">
    <source>
        <dbReference type="EMBL" id="KAB1203668.1"/>
    </source>
</evidence>
<dbReference type="Gene3D" id="3.90.228.10">
    <property type="match status" value="1"/>
</dbReference>
<dbReference type="PANTHER" id="PTHR31681">
    <property type="entry name" value="C2H2-LIKE ZINC FINGER PROTEIN"/>
    <property type="match status" value="1"/>
</dbReference>
<keyword evidence="1" id="KW-0863">Zinc-finger</keyword>
<keyword evidence="1" id="KW-0479">Metal-binding</keyword>
<comment type="caution">
    <text evidence="5">The sequence shown here is derived from an EMBL/GenBank/DDBJ whole genome shotgun (WGS) entry which is preliminary data.</text>
</comment>
<organism evidence="5 6">
    <name type="scientific">Morella rubra</name>
    <name type="common">Chinese bayberry</name>
    <dbReference type="NCBI Taxonomy" id="262757"/>
    <lineage>
        <taxon>Eukaryota</taxon>
        <taxon>Viridiplantae</taxon>
        <taxon>Streptophyta</taxon>
        <taxon>Embryophyta</taxon>
        <taxon>Tracheophyta</taxon>
        <taxon>Spermatophyta</taxon>
        <taxon>Magnoliopsida</taxon>
        <taxon>eudicotyledons</taxon>
        <taxon>Gunneridae</taxon>
        <taxon>Pentapetalae</taxon>
        <taxon>rosids</taxon>
        <taxon>fabids</taxon>
        <taxon>Fagales</taxon>
        <taxon>Myricaceae</taxon>
        <taxon>Morella</taxon>
    </lineage>
</organism>